<evidence type="ECO:0008006" key="11">
    <source>
        <dbReference type="Google" id="ProtNLM"/>
    </source>
</evidence>
<evidence type="ECO:0000256" key="7">
    <source>
        <dbReference type="SAM" id="MobiDB-lite"/>
    </source>
</evidence>
<feature type="non-terminal residue" evidence="9">
    <location>
        <position position="291"/>
    </location>
</feature>
<dbReference type="GO" id="GO:0012505">
    <property type="term" value="C:endomembrane system"/>
    <property type="evidence" value="ECO:0007669"/>
    <property type="project" value="UniProtKB-SubCell"/>
</dbReference>
<dbReference type="GO" id="GO:0016020">
    <property type="term" value="C:membrane"/>
    <property type="evidence" value="ECO:0007669"/>
    <property type="project" value="InterPro"/>
</dbReference>
<accession>A0A4S2MEB5</accession>
<dbReference type="GO" id="GO:0005773">
    <property type="term" value="C:vacuole"/>
    <property type="evidence" value="ECO:0007669"/>
    <property type="project" value="TreeGrafter"/>
</dbReference>
<keyword evidence="3" id="KW-0813">Transport</keyword>
<dbReference type="SUPFAM" id="SSF103473">
    <property type="entry name" value="MFS general substrate transporter"/>
    <property type="match status" value="1"/>
</dbReference>
<dbReference type="Pfam" id="PF02487">
    <property type="entry name" value="CLN3"/>
    <property type="match status" value="1"/>
</dbReference>
<evidence type="ECO:0000256" key="5">
    <source>
        <dbReference type="ARBA" id="ARBA00022989"/>
    </source>
</evidence>
<feature type="region of interest" description="Disordered" evidence="7">
    <location>
        <begin position="224"/>
        <end position="243"/>
    </location>
</feature>
<feature type="transmembrane region" description="Helical" evidence="8">
    <location>
        <begin position="270"/>
        <end position="287"/>
    </location>
</feature>
<comment type="similarity">
    <text evidence="2">Belongs to the battenin family.</text>
</comment>
<feature type="transmembrane region" description="Helical" evidence="8">
    <location>
        <begin position="62"/>
        <end position="82"/>
    </location>
</feature>
<evidence type="ECO:0000313" key="9">
    <source>
        <dbReference type="EMBL" id="TGZ72688.1"/>
    </source>
</evidence>
<keyword evidence="10" id="KW-1185">Reference proteome</keyword>
<dbReference type="EMBL" id="SJOL01003422">
    <property type="protein sequence ID" value="TGZ72688.1"/>
    <property type="molecule type" value="Genomic_DNA"/>
</dbReference>
<evidence type="ECO:0000256" key="4">
    <source>
        <dbReference type="ARBA" id="ARBA00022692"/>
    </source>
</evidence>
<feature type="transmembrane region" description="Helical" evidence="8">
    <location>
        <begin position="88"/>
        <end position="114"/>
    </location>
</feature>
<dbReference type="PANTHER" id="PTHR10981">
    <property type="entry name" value="BATTENIN"/>
    <property type="match status" value="1"/>
</dbReference>
<gene>
    <name evidence="9" type="ORF">CRM22_001937</name>
</gene>
<dbReference type="Proteomes" id="UP000308267">
    <property type="component" value="Unassembled WGS sequence"/>
</dbReference>
<organism evidence="9 10">
    <name type="scientific">Opisthorchis felineus</name>
    <dbReference type="NCBI Taxonomy" id="147828"/>
    <lineage>
        <taxon>Eukaryota</taxon>
        <taxon>Metazoa</taxon>
        <taxon>Spiralia</taxon>
        <taxon>Lophotrochozoa</taxon>
        <taxon>Platyhelminthes</taxon>
        <taxon>Trematoda</taxon>
        <taxon>Digenea</taxon>
        <taxon>Opisthorchiida</taxon>
        <taxon>Opisthorchiata</taxon>
        <taxon>Opisthorchiidae</taxon>
        <taxon>Opisthorchis</taxon>
    </lineage>
</organism>
<evidence type="ECO:0000313" key="10">
    <source>
        <dbReference type="Proteomes" id="UP000308267"/>
    </source>
</evidence>
<keyword evidence="4 8" id="KW-0812">Transmembrane</keyword>
<feature type="transmembrane region" description="Helical" evidence="8">
    <location>
        <begin position="150"/>
        <end position="169"/>
    </location>
</feature>
<reference evidence="9 10" key="1">
    <citation type="journal article" date="2019" name="BMC Genomics">
        <title>New insights from Opisthorchis felineus genome: update on genomics of the epidemiologically important liver flukes.</title>
        <authorList>
            <person name="Ershov N.I."/>
            <person name="Mordvinov V.A."/>
            <person name="Prokhortchouk E.B."/>
            <person name="Pakharukova M.Y."/>
            <person name="Gunbin K.V."/>
            <person name="Ustyantsev K."/>
            <person name="Genaev M.A."/>
            <person name="Blinov A.G."/>
            <person name="Mazur A."/>
            <person name="Boulygina E."/>
            <person name="Tsygankova S."/>
            <person name="Khrameeva E."/>
            <person name="Chekanov N."/>
            <person name="Fan G."/>
            <person name="Xiao A."/>
            <person name="Zhang H."/>
            <person name="Xu X."/>
            <person name="Yang H."/>
            <person name="Solovyev V."/>
            <person name="Lee S.M."/>
            <person name="Liu X."/>
            <person name="Afonnikov D.A."/>
            <person name="Skryabin K.G."/>
        </authorList>
    </citation>
    <scope>NUCLEOTIDE SEQUENCE [LARGE SCALE GENOMIC DNA]</scope>
    <source>
        <strain evidence="9">AK-0245</strain>
        <tissue evidence="9">Whole organism</tissue>
    </source>
</reference>
<dbReference type="GO" id="GO:0051453">
    <property type="term" value="P:regulation of intracellular pH"/>
    <property type="evidence" value="ECO:0007669"/>
    <property type="project" value="TreeGrafter"/>
</dbReference>
<dbReference type="STRING" id="147828.A0A4S2MEB5"/>
<sequence length="291" mass="32704">MCVKLSTELHSYWDVRLRLQPNSLYVISDGFHRFVVQICYPRRKLFSAFSLSRSWQVVSDFLFLKILLTCALALNSFIVVSFSTSMTMSIIGILSASLSCGIGDVSFLSMTAFFHRNCVSAWSSGTGAAGLIGALSYAALTSALSPETTLLLVTMVPVTLLLVYFFLLARPDHPKFQVQCRCFRRNYDTLMKVEPGIHDRLSVLSSDGQLRATRSNDPEEYEVYVRDSQSRTGLNNEDASDDRPIVPADNVDLQQQHPSLKVKLRILKDLAGLLIFLSLVYFFEYIINQSL</sequence>
<evidence type="ECO:0000256" key="8">
    <source>
        <dbReference type="SAM" id="Phobius"/>
    </source>
</evidence>
<comment type="caution">
    <text evidence="9">The sequence shown here is derived from an EMBL/GenBank/DDBJ whole genome shotgun (WGS) entry which is preliminary data.</text>
</comment>
<dbReference type="AlphaFoldDB" id="A0A4S2MEB5"/>
<keyword evidence="5 8" id="KW-1133">Transmembrane helix</keyword>
<evidence type="ECO:0000256" key="6">
    <source>
        <dbReference type="ARBA" id="ARBA00023136"/>
    </source>
</evidence>
<dbReference type="PANTHER" id="PTHR10981:SF0">
    <property type="entry name" value="BATTENIN"/>
    <property type="match status" value="1"/>
</dbReference>
<dbReference type="InterPro" id="IPR036259">
    <property type="entry name" value="MFS_trans_sf"/>
</dbReference>
<evidence type="ECO:0000256" key="3">
    <source>
        <dbReference type="ARBA" id="ARBA00022448"/>
    </source>
</evidence>
<evidence type="ECO:0000256" key="2">
    <source>
        <dbReference type="ARBA" id="ARBA00007467"/>
    </source>
</evidence>
<name>A0A4S2MEB5_OPIFE</name>
<dbReference type="OrthoDB" id="6285425at2759"/>
<evidence type="ECO:0000256" key="1">
    <source>
        <dbReference type="ARBA" id="ARBA00004127"/>
    </source>
</evidence>
<dbReference type="InterPro" id="IPR003492">
    <property type="entry name" value="Battenin_disease_Cln3"/>
</dbReference>
<keyword evidence="6 8" id="KW-0472">Membrane</keyword>
<feature type="transmembrane region" description="Helical" evidence="8">
    <location>
        <begin position="126"/>
        <end position="144"/>
    </location>
</feature>
<comment type="subcellular location">
    <subcellularLocation>
        <location evidence="1">Endomembrane system</location>
        <topology evidence="1">Multi-pass membrane protein</topology>
    </subcellularLocation>
</comment>
<protein>
    <recommendedName>
        <fullName evidence="11">Battenin</fullName>
    </recommendedName>
</protein>
<proteinExistence type="inferred from homology"/>